<evidence type="ECO:0000313" key="2">
    <source>
        <dbReference type="Proteomes" id="UP000288012"/>
    </source>
</evidence>
<gene>
    <name evidence="1" type="ORF">EKM59_10510</name>
</gene>
<dbReference type="InterPro" id="IPR016181">
    <property type="entry name" value="Acyl_CoA_acyltransferase"/>
</dbReference>
<name>A0A433JGU9_9GAMM</name>
<evidence type="ECO:0000313" key="1">
    <source>
        <dbReference type="EMBL" id="RUQ81517.1"/>
    </source>
</evidence>
<organism evidence="1 2">
    <name type="scientific">Legionella septentrionalis</name>
    <dbReference type="NCBI Taxonomy" id="2498109"/>
    <lineage>
        <taxon>Bacteria</taxon>
        <taxon>Pseudomonadati</taxon>
        <taxon>Pseudomonadota</taxon>
        <taxon>Gammaproteobacteria</taxon>
        <taxon>Legionellales</taxon>
        <taxon>Legionellaceae</taxon>
        <taxon>Legionella</taxon>
    </lineage>
</organism>
<protein>
    <recommendedName>
        <fullName evidence="3">GNAT family N-acetyltransferase</fullName>
    </recommendedName>
</protein>
<accession>A0A433JGU9</accession>
<sequence length="103" mass="12077">MKNQQNPLITPANLADYPTIQNLARFYVYEMSGECGLKANDWACPPDGLYESFDFKHYFTEPYRNAYIVKIDEEIAGFVLLYQTDMQSNAKWHMGEFFILARF</sequence>
<dbReference type="RefSeq" id="WP_127111514.1">
    <property type="nucleotide sequence ID" value="NZ_RZGR01000040.1"/>
</dbReference>
<evidence type="ECO:0008006" key="3">
    <source>
        <dbReference type="Google" id="ProtNLM"/>
    </source>
</evidence>
<dbReference type="Proteomes" id="UP000288012">
    <property type="component" value="Unassembled WGS sequence"/>
</dbReference>
<dbReference type="AlphaFoldDB" id="A0A433JGU9"/>
<dbReference type="EMBL" id="RZGR01000040">
    <property type="protein sequence ID" value="RUQ81517.1"/>
    <property type="molecule type" value="Genomic_DNA"/>
</dbReference>
<proteinExistence type="predicted"/>
<comment type="caution">
    <text evidence="1">The sequence shown here is derived from an EMBL/GenBank/DDBJ whole genome shotgun (WGS) entry which is preliminary data.</text>
</comment>
<keyword evidence="2" id="KW-1185">Reference proteome</keyword>
<dbReference type="Gene3D" id="3.40.630.30">
    <property type="match status" value="1"/>
</dbReference>
<reference evidence="1 2" key="1">
    <citation type="submission" date="2018-12" db="EMBL/GenBank/DDBJ databases">
        <title>Legionella sp,whole genome shotgun sequence.</title>
        <authorList>
            <person name="Wu H."/>
        </authorList>
    </citation>
    <scope>NUCLEOTIDE SEQUENCE [LARGE SCALE GENOMIC DNA]</scope>
    <source>
        <strain evidence="2">km714</strain>
    </source>
</reference>
<dbReference type="SUPFAM" id="SSF55729">
    <property type="entry name" value="Acyl-CoA N-acyltransferases (Nat)"/>
    <property type="match status" value="1"/>
</dbReference>